<dbReference type="KEGG" id="pla:Plav_1011"/>
<dbReference type="SUPFAM" id="SSF140683">
    <property type="entry name" value="SP0561-like"/>
    <property type="match status" value="1"/>
</dbReference>
<dbReference type="InterPro" id="IPR038062">
    <property type="entry name" value="ScdA-like_N_sf"/>
</dbReference>
<sequence>MPEIDLSTVTVGEWLRRWPETVRVFLNYKMNCPACPIAPFMTIDEAASEYRVDANLLKRDLMQMLKERAPQER</sequence>
<dbReference type="InterPro" id="IPR015077">
    <property type="entry name" value="DUF1858"/>
</dbReference>
<dbReference type="Pfam" id="PF08984">
    <property type="entry name" value="DUF1858"/>
    <property type="match status" value="1"/>
</dbReference>
<accession>A7HRV1</accession>
<dbReference type="Gene3D" id="1.10.3910.10">
    <property type="entry name" value="SP0561-like"/>
    <property type="match status" value="1"/>
</dbReference>
<evidence type="ECO:0000313" key="2">
    <source>
        <dbReference type="EMBL" id="ABS62634.1"/>
    </source>
</evidence>
<dbReference type="RefSeq" id="WP_012109890.1">
    <property type="nucleotide sequence ID" value="NC_009719.1"/>
</dbReference>
<proteinExistence type="predicted"/>
<organism evidence="2 3">
    <name type="scientific">Parvibaculum lavamentivorans (strain DS-1 / DSM 13023 / NCIMB 13966)</name>
    <dbReference type="NCBI Taxonomy" id="402881"/>
    <lineage>
        <taxon>Bacteria</taxon>
        <taxon>Pseudomonadati</taxon>
        <taxon>Pseudomonadota</taxon>
        <taxon>Alphaproteobacteria</taxon>
        <taxon>Hyphomicrobiales</taxon>
        <taxon>Parvibaculaceae</taxon>
        <taxon>Parvibaculum</taxon>
    </lineage>
</organism>
<evidence type="ECO:0000313" key="3">
    <source>
        <dbReference type="Proteomes" id="UP000006377"/>
    </source>
</evidence>
<dbReference type="InterPro" id="IPR023883">
    <property type="entry name" value="CHP03980_redox-disulphide"/>
</dbReference>
<dbReference type="NCBIfam" id="TIGR03980">
    <property type="entry name" value="prismane_assoc"/>
    <property type="match status" value="1"/>
</dbReference>
<reference evidence="2 3" key="1">
    <citation type="journal article" date="2011" name="Stand. Genomic Sci.">
        <title>Complete genome sequence of Parvibaculum lavamentivorans type strain (DS-1(T)).</title>
        <authorList>
            <person name="Schleheck D."/>
            <person name="Weiss M."/>
            <person name="Pitluck S."/>
            <person name="Bruce D."/>
            <person name="Land M.L."/>
            <person name="Han S."/>
            <person name="Saunders E."/>
            <person name="Tapia R."/>
            <person name="Detter C."/>
            <person name="Brettin T."/>
            <person name="Han J."/>
            <person name="Woyke T."/>
            <person name="Goodwin L."/>
            <person name="Pennacchio L."/>
            <person name="Nolan M."/>
            <person name="Cook A.M."/>
            <person name="Kjelleberg S."/>
            <person name="Thomas T."/>
        </authorList>
    </citation>
    <scope>NUCLEOTIDE SEQUENCE [LARGE SCALE GENOMIC DNA]</scope>
    <source>
        <strain evidence="3">DS-1 / DSM 13023 / NCIMB 13966</strain>
    </source>
</reference>
<dbReference type="Proteomes" id="UP000006377">
    <property type="component" value="Chromosome"/>
</dbReference>
<dbReference type="EMBL" id="CP000774">
    <property type="protein sequence ID" value="ABS62634.1"/>
    <property type="molecule type" value="Genomic_DNA"/>
</dbReference>
<feature type="domain" description="DUF1858" evidence="1">
    <location>
        <begin position="9"/>
        <end position="56"/>
    </location>
</feature>
<dbReference type="STRING" id="402881.Plav_1011"/>
<dbReference type="AlphaFoldDB" id="A7HRV1"/>
<gene>
    <name evidence="2" type="ordered locus">Plav_1011</name>
</gene>
<evidence type="ECO:0000259" key="1">
    <source>
        <dbReference type="Pfam" id="PF08984"/>
    </source>
</evidence>
<keyword evidence="3" id="KW-1185">Reference proteome</keyword>
<dbReference type="PANTHER" id="PTHR39341">
    <property type="entry name" value="BSL7085 PROTEIN"/>
    <property type="match status" value="1"/>
</dbReference>
<protein>
    <recommendedName>
        <fullName evidence="1">DUF1858 domain-containing protein</fullName>
    </recommendedName>
</protein>
<name>A7HRV1_PARL1</name>
<dbReference type="HOGENOM" id="CLU_180540_3_1_5"/>
<dbReference type="PANTHER" id="PTHR39341:SF1">
    <property type="entry name" value="DUF1858 DOMAIN-CONTAINING PROTEIN"/>
    <property type="match status" value="1"/>
</dbReference>
<dbReference type="OrthoDB" id="5397989at2"/>